<protein>
    <submittedName>
        <fullName evidence="1">Uncharacterized protein</fullName>
    </submittedName>
</protein>
<organism evidence="1 2">
    <name type="scientific">Candidatus Aquarickettsia rohweri</name>
    <dbReference type="NCBI Taxonomy" id="2602574"/>
    <lineage>
        <taxon>Bacteria</taxon>
        <taxon>Pseudomonadati</taxon>
        <taxon>Pseudomonadota</taxon>
        <taxon>Alphaproteobacteria</taxon>
        <taxon>Rickettsiales</taxon>
        <taxon>Candidatus Midichloriaceae</taxon>
        <taxon>Candidatus Aquarickettsia</taxon>
    </lineage>
</organism>
<sequence>MKIIKILIAVFLLNQYVVSTLNAKNPEEVERQIKKDEMKRKGITKYYNGLDILKKDIKKNQIEEDYVYLILLEYGIEKKGKNTVKQELNKGLEKATEFSKGNKIYHYTDTKKVEEIKASCVKIWEKYYKLVNEGLEQKEALHIALNWFNTKYKK</sequence>
<name>A0A3R9YCU9_9RICK</name>
<dbReference type="RefSeq" id="WP_126044491.1">
    <property type="nucleotide sequence ID" value="NZ_RXFM01000018.1"/>
</dbReference>
<comment type="caution">
    <text evidence="1">The sequence shown here is derived from an EMBL/GenBank/DDBJ whole genome shotgun (WGS) entry which is preliminary data.</text>
</comment>
<evidence type="ECO:0000313" key="1">
    <source>
        <dbReference type="EMBL" id="RST70024.1"/>
    </source>
</evidence>
<dbReference type="Proteomes" id="UP000279470">
    <property type="component" value="Unassembled WGS sequence"/>
</dbReference>
<accession>A0A3R9YCU9</accession>
<gene>
    <name evidence="1" type="ORF">EIC27_02055</name>
</gene>
<evidence type="ECO:0000313" key="2">
    <source>
        <dbReference type="Proteomes" id="UP000279470"/>
    </source>
</evidence>
<keyword evidence="2" id="KW-1185">Reference proteome</keyword>
<dbReference type="EMBL" id="RXFM01000018">
    <property type="protein sequence ID" value="RST70024.1"/>
    <property type="molecule type" value="Genomic_DNA"/>
</dbReference>
<dbReference type="AlphaFoldDB" id="A0A3R9YCU9"/>
<proteinExistence type="predicted"/>
<reference evidence="2" key="1">
    <citation type="submission" date="2018-11" db="EMBL/GenBank/DDBJ databases">
        <title>Phylogenetic, genomic, and biogeographic characterization of a novel and ubiquitous marine invertebrate-associated Rickettsiales parasite, Candidatus Marinoinvertebrata rohwerii, gen. nov., sp. nov.</title>
        <authorList>
            <person name="Klinges J.G."/>
            <person name="Rosales S.M."/>
            <person name="Mcminds R."/>
            <person name="Shaver E.C."/>
            <person name="Shantz A."/>
            <person name="Peters E.C."/>
            <person name="Burkepile D.E."/>
            <person name="Silliman B.R."/>
            <person name="Vega Thurber R.L."/>
        </authorList>
    </citation>
    <scope>NUCLEOTIDE SEQUENCE [LARGE SCALE GENOMIC DNA]</scope>
    <source>
        <strain evidence="2">a_cerv_44</strain>
    </source>
</reference>